<proteinExistence type="predicted"/>
<evidence type="ECO:0000313" key="3">
    <source>
        <dbReference type="EMBL" id="MDF8265514.1"/>
    </source>
</evidence>
<protein>
    <submittedName>
        <fullName evidence="3">Uncharacterized protein</fullName>
    </submittedName>
</protein>
<comment type="caution">
    <text evidence="3">The sequence shown here is derived from an EMBL/GenBank/DDBJ whole genome shotgun (WGS) entry which is preliminary data.</text>
</comment>
<organism evidence="3 4">
    <name type="scientific">Luteipulveratus flavus</name>
    <dbReference type="NCBI Taxonomy" id="3031728"/>
    <lineage>
        <taxon>Bacteria</taxon>
        <taxon>Bacillati</taxon>
        <taxon>Actinomycetota</taxon>
        <taxon>Actinomycetes</taxon>
        <taxon>Micrococcales</taxon>
        <taxon>Dermacoccaceae</taxon>
        <taxon>Luteipulveratus</taxon>
    </lineage>
</organism>
<evidence type="ECO:0000256" key="1">
    <source>
        <dbReference type="SAM" id="MobiDB-lite"/>
    </source>
</evidence>
<gene>
    <name evidence="3" type="ORF">P4R38_14790</name>
</gene>
<sequence>MRRTAGVAALVIALAGTALPAQGAVSPPRAAGSAVDGRAESQAYTRAESRAAEPTVPAPYSWAVGWSAVVTSSPRPGIEQLALISPSGGRRAVATVPAGTEVIDVRHDARAVITRAPRGQDDPSVFTVWDVVTRRRFRVQLPPASRLYFGPDSRLISAEGYPTSRVRVRAWGGAPQRDLSVPASDQAVVSPGGSTYIVPRGNDIAVHDVATNRTVRVIPNQPPSVECRPHGLWSDGATRFGCYDIPGNSRTYKALTSTGAVTPLAREVPDAGEAFATTPVSAQTTWSSSCDGPGNGVALVQNGQPRWLAPNGPWGSSTVFLDTIAGSRTSLWMTVGWSCRTDEQRRSLVRYDTTAGTTTVLAGPGSPGSQRAVRSAATVDGLT</sequence>
<name>A0ABT6C9C6_9MICO</name>
<reference evidence="3 4" key="1">
    <citation type="submission" date="2023-03" db="EMBL/GenBank/DDBJ databases">
        <title>YIM 133296 draft genome.</title>
        <authorList>
            <person name="Xiong L."/>
        </authorList>
    </citation>
    <scope>NUCLEOTIDE SEQUENCE [LARGE SCALE GENOMIC DNA]</scope>
    <source>
        <strain evidence="3 4">YIM 133296</strain>
    </source>
</reference>
<dbReference type="RefSeq" id="WP_277192837.1">
    <property type="nucleotide sequence ID" value="NZ_JAROAV010000036.1"/>
</dbReference>
<evidence type="ECO:0000313" key="4">
    <source>
        <dbReference type="Proteomes" id="UP001528912"/>
    </source>
</evidence>
<dbReference type="EMBL" id="JAROAV010000036">
    <property type="protein sequence ID" value="MDF8265514.1"/>
    <property type="molecule type" value="Genomic_DNA"/>
</dbReference>
<feature type="region of interest" description="Disordered" evidence="1">
    <location>
        <begin position="362"/>
        <end position="383"/>
    </location>
</feature>
<accession>A0ABT6C9C6</accession>
<feature type="chain" id="PRO_5047491833" evidence="2">
    <location>
        <begin position="24"/>
        <end position="383"/>
    </location>
</feature>
<feature type="signal peptide" evidence="2">
    <location>
        <begin position="1"/>
        <end position="23"/>
    </location>
</feature>
<evidence type="ECO:0000256" key="2">
    <source>
        <dbReference type="SAM" id="SignalP"/>
    </source>
</evidence>
<keyword evidence="2" id="KW-0732">Signal</keyword>
<dbReference type="Proteomes" id="UP001528912">
    <property type="component" value="Unassembled WGS sequence"/>
</dbReference>
<keyword evidence="4" id="KW-1185">Reference proteome</keyword>